<protein>
    <recommendedName>
        <fullName evidence="2">Glucosyltransferase 24 catalytic domain-containing protein</fullName>
    </recommendedName>
</protein>
<organism evidence="3 4">
    <name type="scientific">Puccinia graminis f. sp. tritici</name>
    <dbReference type="NCBI Taxonomy" id="56615"/>
    <lineage>
        <taxon>Eukaryota</taxon>
        <taxon>Fungi</taxon>
        <taxon>Dikarya</taxon>
        <taxon>Basidiomycota</taxon>
        <taxon>Pucciniomycotina</taxon>
        <taxon>Pucciniomycetes</taxon>
        <taxon>Pucciniales</taxon>
        <taxon>Pucciniaceae</taxon>
        <taxon>Puccinia</taxon>
    </lineage>
</organism>
<gene>
    <name evidence="3" type="ORF">PGT21_016877</name>
</gene>
<dbReference type="EMBL" id="VSWC01000119">
    <property type="protein sequence ID" value="KAA1082857.1"/>
    <property type="molecule type" value="Genomic_DNA"/>
</dbReference>
<feature type="compositionally biased region" description="Basic and acidic residues" evidence="1">
    <location>
        <begin position="393"/>
        <end position="403"/>
    </location>
</feature>
<dbReference type="Pfam" id="PF06427">
    <property type="entry name" value="UDP-g_GGTase"/>
    <property type="match status" value="1"/>
</dbReference>
<dbReference type="GO" id="GO:0005783">
    <property type="term" value="C:endoplasmic reticulum"/>
    <property type="evidence" value="ECO:0007669"/>
    <property type="project" value="TreeGrafter"/>
</dbReference>
<dbReference type="GO" id="GO:0051082">
    <property type="term" value="F:unfolded protein binding"/>
    <property type="evidence" value="ECO:0007669"/>
    <property type="project" value="TreeGrafter"/>
</dbReference>
<dbReference type="InterPro" id="IPR040497">
    <property type="entry name" value="Glyco_transf_24"/>
</dbReference>
<proteinExistence type="predicted"/>
<dbReference type="OrthoDB" id="27683at2759"/>
<dbReference type="GO" id="GO:0036503">
    <property type="term" value="P:ERAD pathway"/>
    <property type="evidence" value="ECO:0007669"/>
    <property type="project" value="TreeGrafter"/>
</dbReference>
<dbReference type="PANTHER" id="PTHR11226:SF0">
    <property type="entry name" value="UDP-GLUCOSE:GLYCOPROTEIN GLUCOSYLTRANSFERASE"/>
    <property type="match status" value="1"/>
</dbReference>
<keyword evidence="4" id="KW-1185">Reference proteome</keyword>
<feature type="domain" description="Glucosyltransferase 24 catalytic" evidence="2">
    <location>
        <begin position="207"/>
        <end position="332"/>
    </location>
</feature>
<dbReference type="PANTHER" id="PTHR11226">
    <property type="entry name" value="UDP-GLUCOSE GLYCOPROTEIN:GLUCOSYLTRANSFERASE"/>
    <property type="match status" value="1"/>
</dbReference>
<dbReference type="InterPro" id="IPR009448">
    <property type="entry name" value="UDP-g_GGtrans"/>
</dbReference>
<feature type="region of interest" description="Disordered" evidence="1">
    <location>
        <begin position="355"/>
        <end position="403"/>
    </location>
</feature>
<dbReference type="Proteomes" id="UP000324748">
    <property type="component" value="Unassembled WGS sequence"/>
</dbReference>
<evidence type="ECO:0000313" key="3">
    <source>
        <dbReference type="EMBL" id="KAA1082857.1"/>
    </source>
</evidence>
<feature type="compositionally biased region" description="Basic and acidic residues" evidence="1">
    <location>
        <begin position="370"/>
        <end position="379"/>
    </location>
</feature>
<evidence type="ECO:0000313" key="4">
    <source>
        <dbReference type="Proteomes" id="UP000324748"/>
    </source>
</evidence>
<sequence length="403" mass="45276">MLSELPPAYSSQGVEAIFQLEHIILAGHAREVPSDIPPRGLQIVLSDLLRNQEVDTIIMANVTGLLPIQICTGNTSIVYPSQEEVWSYISSKRLILQRTGNDESHQLLSLTTFNGLTIYPRVRKRPDKIGENLIQPLSTSPTTSKKGPAAEFSKLMGQVKDIATGMLKNQGIDLANGASRSVIKCVYSCFRLVIREVDRVIFVDSDQGFRFWDTGYWKEVFKADPYHIRYLLVCFDNLSSLMNESDCRYPPFAKALSWPNLGQDLPNNMQGILPIFTLDQSWLWCETWCSDEGLKTAKTIDLCNNPLTHEPKLKRARRLIPEWDAYDQEVAALAARIKKHNQGDLAAKITVQAGQKIEDDQDLSSDPPSESDHLEKEMLDSSGLDQENPSTLLDKEGVSRDEL</sequence>
<reference evidence="3 4" key="1">
    <citation type="submission" date="2019-05" db="EMBL/GenBank/DDBJ databases">
        <title>Emergence of the Ug99 lineage of the wheat stem rust pathogen through somatic hybridization.</title>
        <authorList>
            <person name="Li F."/>
            <person name="Upadhyaya N.M."/>
            <person name="Sperschneider J."/>
            <person name="Matny O."/>
            <person name="Nguyen-Phuc H."/>
            <person name="Mago R."/>
            <person name="Raley C."/>
            <person name="Miller M.E."/>
            <person name="Silverstein K.A.T."/>
            <person name="Henningsen E."/>
            <person name="Hirsch C.D."/>
            <person name="Visser B."/>
            <person name="Pretorius Z.A."/>
            <person name="Steffenson B.J."/>
            <person name="Schwessinger B."/>
            <person name="Dodds P.N."/>
            <person name="Figueroa M."/>
        </authorList>
    </citation>
    <scope>NUCLEOTIDE SEQUENCE [LARGE SCALE GENOMIC DNA]</scope>
    <source>
        <strain evidence="3">21-0</strain>
    </source>
</reference>
<evidence type="ECO:0000256" key="1">
    <source>
        <dbReference type="SAM" id="MobiDB-lite"/>
    </source>
</evidence>
<evidence type="ECO:0000259" key="2">
    <source>
        <dbReference type="Pfam" id="PF18404"/>
    </source>
</evidence>
<dbReference type="Pfam" id="PF18404">
    <property type="entry name" value="Glyco_transf_24"/>
    <property type="match status" value="1"/>
</dbReference>
<name>A0A5B0N107_PUCGR</name>
<comment type="caution">
    <text evidence="3">The sequence shown here is derived from an EMBL/GenBank/DDBJ whole genome shotgun (WGS) entry which is preliminary data.</text>
</comment>
<dbReference type="GO" id="GO:0003980">
    <property type="term" value="F:UDP-glucose:glycoprotein glucosyltransferase activity"/>
    <property type="evidence" value="ECO:0007669"/>
    <property type="project" value="InterPro"/>
</dbReference>
<dbReference type="AlphaFoldDB" id="A0A5B0N107"/>
<dbReference type="GO" id="GO:0018279">
    <property type="term" value="P:protein N-linked glycosylation via asparagine"/>
    <property type="evidence" value="ECO:0007669"/>
    <property type="project" value="TreeGrafter"/>
</dbReference>
<accession>A0A5B0N107</accession>